<accession>A0A7U2IB42</accession>
<organism evidence="1 2">
    <name type="scientific">Phaeosphaeria nodorum (strain SN15 / ATCC MYA-4574 / FGSC 10173)</name>
    <name type="common">Glume blotch fungus</name>
    <name type="synonym">Parastagonospora nodorum</name>
    <dbReference type="NCBI Taxonomy" id="321614"/>
    <lineage>
        <taxon>Eukaryota</taxon>
        <taxon>Fungi</taxon>
        <taxon>Dikarya</taxon>
        <taxon>Ascomycota</taxon>
        <taxon>Pezizomycotina</taxon>
        <taxon>Dothideomycetes</taxon>
        <taxon>Pleosporomycetidae</taxon>
        <taxon>Pleosporales</taxon>
        <taxon>Pleosporineae</taxon>
        <taxon>Phaeosphaeriaceae</taxon>
        <taxon>Parastagonospora</taxon>
    </lineage>
</organism>
<proteinExistence type="predicted"/>
<reference evidence="2" key="1">
    <citation type="journal article" date="2021" name="BMC Genomics">
        <title>Chromosome-level genome assembly and manually-curated proteome of model necrotroph Parastagonospora nodorum Sn15 reveals a genome-wide trove of candidate effector homologs, and redundancy of virulence-related functions within an accessory chromosome.</title>
        <authorList>
            <person name="Bertazzoni S."/>
            <person name="Jones D.A.B."/>
            <person name="Phan H.T."/>
            <person name="Tan K.-C."/>
            <person name="Hane J.K."/>
        </authorList>
    </citation>
    <scope>NUCLEOTIDE SEQUENCE [LARGE SCALE GENOMIC DNA]</scope>
    <source>
        <strain evidence="2">SN15 / ATCC MYA-4574 / FGSC 10173)</strain>
    </source>
</reference>
<keyword evidence="2" id="KW-1185">Reference proteome</keyword>
<name>A0A7U2IB42_PHANO</name>
<gene>
    <name evidence="1" type="ORF">JI435_423480</name>
</gene>
<dbReference type="VEuPathDB" id="FungiDB:JI435_423480"/>
<dbReference type="AlphaFoldDB" id="A0A7U2IB42"/>
<evidence type="ECO:0000313" key="2">
    <source>
        <dbReference type="Proteomes" id="UP000663193"/>
    </source>
</evidence>
<dbReference type="EMBL" id="CP069043">
    <property type="protein sequence ID" value="QRD06592.1"/>
    <property type="molecule type" value="Genomic_DNA"/>
</dbReference>
<sequence>MLPTNSALDITKQPLTYLAQLALPLQSHPIFAFIQVEHRVPNSAPFLGTCSSNNKLVLCSFPNLIV</sequence>
<evidence type="ECO:0000313" key="1">
    <source>
        <dbReference type="EMBL" id="QRD06592.1"/>
    </source>
</evidence>
<dbReference type="Proteomes" id="UP000663193">
    <property type="component" value="Chromosome 21"/>
</dbReference>
<protein>
    <submittedName>
        <fullName evidence="1">Uncharacterized protein</fullName>
    </submittedName>
</protein>